<sequence>MSNKSRMQGLMKFGGRSNGTLDHWRCCFCFHVRTGTIMLGIWHLMLHVVALSTVTIILRSSDLYAEWDDQISVLPTPLSEIDSPRWIRLDGLSTDADFRHHEPIAMPSAPFKDSVLDGSDGTQYIIRHRAINYRKALKDMNVIVVMMFCSFTITLLMVYGAVKGKPSYLMPFFCLQMFDFCLTSLTAVGYLCYLPNMHRYLAENPTVPFRDQLLRLDPQVLSLLVLGAFTVVMLIKSYFIGIVWSYYKYLTLRMVANRRTIHYIESEIATMSLSESLLGTMPTTVDLPDYETAVKKFSPPPPSYASATAMAQEGHAMAANAAVASDSLAVQVMPSDVGAVDSPAQLPSPTPTPDVVARNV</sequence>
<evidence type="ECO:0000256" key="1">
    <source>
        <dbReference type="ARBA" id="ARBA00004127"/>
    </source>
</evidence>
<dbReference type="InterPro" id="IPR051115">
    <property type="entry name" value="LAPTM_transporter"/>
</dbReference>
<dbReference type="Pfam" id="PF03821">
    <property type="entry name" value="Mtp"/>
    <property type="match status" value="1"/>
</dbReference>
<evidence type="ECO:0000256" key="6">
    <source>
        <dbReference type="ARBA" id="ARBA00023136"/>
    </source>
</evidence>
<evidence type="ECO:0000256" key="5">
    <source>
        <dbReference type="ARBA" id="ARBA00022989"/>
    </source>
</evidence>
<evidence type="ECO:0000256" key="7">
    <source>
        <dbReference type="SAM" id="MobiDB-lite"/>
    </source>
</evidence>
<dbReference type="PANTHER" id="PTHR12479:SF10">
    <property type="entry name" value="LYSOSOMAL-ASSOCIATED TRANSMEMBRANE PROTEIN"/>
    <property type="match status" value="1"/>
</dbReference>
<evidence type="ECO:0000256" key="4">
    <source>
        <dbReference type="ARBA" id="ARBA00022692"/>
    </source>
</evidence>
<accession>A0AAV7XCM9</accession>
<keyword evidence="10" id="KW-1185">Reference proteome</keyword>
<comment type="similarity">
    <text evidence="2">Belongs to the LAPTM4/LAPTM5 transporter family.</text>
</comment>
<evidence type="ECO:0000313" key="9">
    <source>
        <dbReference type="EMBL" id="KAJ1522203.1"/>
    </source>
</evidence>
<comment type="caution">
    <text evidence="9">The sequence shown here is derived from an EMBL/GenBank/DDBJ whole genome shotgun (WGS) entry which is preliminary data.</text>
</comment>
<keyword evidence="5 8" id="KW-1133">Transmembrane helix</keyword>
<reference evidence="9" key="1">
    <citation type="submission" date="2022-12" db="EMBL/GenBank/DDBJ databases">
        <title>Chromosome-level genome assembly of the bean flower thrips Megalurothrips usitatus.</title>
        <authorList>
            <person name="Ma L."/>
            <person name="Liu Q."/>
            <person name="Li H."/>
            <person name="Cai W."/>
        </authorList>
    </citation>
    <scope>NUCLEOTIDE SEQUENCE</scope>
    <source>
        <strain evidence="9">Cailab_2022a</strain>
    </source>
</reference>
<evidence type="ECO:0008006" key="11">
    <source>
        <dbReference type="Google" id="ProtNLM"/>
    </source>
</evidence>
<evidence type="ECO:0000256" key="8">
    <source>
        <dbReference type="SAM" id="Phobius"/>
    </source>
</evidence>
<dbReference type="EMBL" id="JAPTSV010000012">
    <property type="protein sequence ID" value="KAJ1522203.1"/>
    <property type="molecule type" value="Genomic_DNA"/>
</dbReference>
<feature type="transmembrane region" description="Helical" evidence="8">
    <location>
        <begin position="220"/>
        <end position="247"/>
    </location>
</feature>
<evidence type="ECO:0000256" key="3">
    <source>
        <dbReference type="ARBA" id="ARBA00022448"/>
    </source>
</evidence>
<keyword evidence="4 8" id="KW-0812">Transmembrane</keyword>
<evidence type="ECO:0000313" key="10">
    <source>
        <dbReference type="Proteomes" id="UP001075354"/>
    </source>
</evidence>
<dbReference type="GO" id="GO:0005765">
    <property type="term" value="C:lysosomal membrane"/>
    <property type="evidence" value="ECO:0007669"/>
    <property type="project" value="TreeGrafter"/>
</dbReference>
<feature type="transmembrane region" description="Helical" evidence="8">
    <location>
        <begin position="142"/>
        <end position="162"/>
    </location>
</feature>
<feature type="transmembrane region" description="Helical" evidence="8">
    <location>
        <begin position="168"/>
        <end position="193"/>
    </location>
</feature>
<organism evidence="9 10">
    <name type="scientific">Megalurothrips usitatus</name>
    <name type="common">bean blossom thrips</name>
    <dbReference type="NCBI Taxonomy" id="439358"/>
    <lineage>
        <taxon>Eukaryota</taxon>
        <taxon>Metazoa</taxon>
        <taxon>Ecdysozoa</taxon>
        <taxon>Arthropoda</taxon>
        <taxon>Hexapoda</taxon>
        <taxon>Insecta</taxon>
        <taxon>Pterygota</taxon>
        <taxon>Neoptera</taxon>
        <taxon>Paraneoptera</taxon>
        <taxon>Thysanoptera</taxon>
        <taxon>Terebrantia</taxon>
        <taxon>Thripoidea</taxon>
        <taxon>Thripidae</taxon>
        <taxon>Megalurothrips</taxon>
    </lineage>
</organism>
<dbReference type="AlphaFoldDB" id="A0AAV7XCM9"/>
<keyword evidence="3" id="KW-0813">Transport</keyword>
<feature type="region of interest" description="Disordered" evidence="7">
    <location>
        <begin position="339"/>
        <end position="360"/>
    </location>
</feature>
<gene>
    <name evidence="9" type="ORF">ONE63_002511</name>
</gene>
<protein>
    <recommendedName>
        <fullName evidence="11">Lysosomal-associated transmembrane protein 4A</fullName>
    </recommendedName>
</protein>
<proteinExistence type="inferred from homology"/>
<feature type="transmembrane region" description="Helical" evidence="8">
    <location>
        <begin position="40"/>
        <end position="58"/>
    </location>
</feature>
<dbReference type="Proteomes" id="UP001075354">
    <property type="component" value="Chromosome 12"/>
</dbReference>
<dbReference type="PANTHER" id="PTHR12479">
    <property type="entry name" value="LYSOSOMAL-ASSOCIATED TRANSMEMBRANE PROTEIN"/>
    <property type="match status" value="1"/>
</dbReference>
<evidence type="ECO:0000256" key="2">
    <source>
        <dbReference type="ARBA" id="ARBA00010076"/>
    </source>
</evidence>
<name>A0AAV7XCM9_9NEOP</name>
<comment type="subcellular location">
    <subcellularLocation>
        <location evidence="1">Endomembrane system</location>
        <topology evidence="1">Multi-pass membrane protein</topology>
    </subcellularLocation>
</comment>
<dbReference type="GO" id="GO:0012505">
    <property type="term" value="C:endomembrane system"/>
    <property type="evidence" value="ECO:0007669"/>
    <property type="project" value="UniProtKB-SubCell"/>
</dbReference>
<dbReference type="InterPro" id="IPR004687">
    <property type="entry name" value="LAPTM4/5"/>
</dbReference>
<keyword evidence="6 8" id="KW-0472">Membrane</keyword>